<gene>
    <name evidence="5" type="ORF">LUZ63_003878</name>
</gene>
<dbReference type="Pfam" id="PF23247">
    <property type="entry name" value="LRR_RPS2"/>
    <property type="match status" value="2"/>
</dbReference>
<evidence type="ECO:0000259" key="3">
    <source>
        <dbReference type="Pfam" id="PF23247"/>
    </source>
</evidence>
<feature type="domain" description="Disease resistance protein At4g27190-like leucine-rich repeats" evidence="3">
    <location>
        <begin position="1050"/>
        <end position="1129"/>
    </location>
</feature>
<dbReference type="InterPro" id="IPR057135">
    <property type="entry name" value="At4g27190-like_LRR"/>
</dbReference>
<dbReference type="SMART" id="SM00369">
    <property type="entry name" value="LRR_TYP"/>
    <property type="match status" value="5"/>
</dbReference>
<dbReference type="PANTHER" id="PTHR47186">
    <property type="entry name" value="LEUCINE-RICH REPEAT-CONTAINING PROTEIN 57"/>
    <property type="match status" value="1"/>
</dbReference>
<keyword evidence="1" id="KW-0433">Leucine-rich repeat</keyword>
<sequence length="1186" mass="135463">MSVEEAFKDAFESRNSSKKIWTVGFGDGSGMLGSIQRITEKALNQMFHFDHTIRISIPSLIDSSGGTNDIDQIEKNAVLAVANALDLINERNSKVWSLKNEVDDEIYYNYRPYNKFLGFDMIRELKKQIYEKLLGKRCLIIVEYLLQSLNDPINTWLMEGWLPLPVAVSDLSSWWLISTPSREVSEQSKGTLDIVVDIGHGEIAITNYWGMNYNDWIRGLILEILLIELQRLGRSVSSKIACREVTEGISWSCLLYTLLLNGDSIITQKHNQNENPVENCIGAKELIRFWISEGLFTRTIKLNLDRRIFQLEKEEKENRITITSTDELFELANTILETLLPSSLLQIQSCHPCAPRPLPSPNSCIRPFSGMWELLHKKNHDISFNRVGLLTENDLSDPSELANRNWISFATDSCKWIELIGNTNYKTTTLILRGRKEISQPTIEALIFHMPCLRVLDLSYTSIKSLPLSIASLANLRLLSLKLCQNITSLTPDLSTSSPISTLQRLEVLDLHGVPLTEISNDLGHKKSRIYYLDLSCPTITTLPFNIFSEMESLRELVFLGCKYLTSLPISIVSLAKLETLSVSETKLTHLPPDTFKKMICLRVLKLTNNNLLKELPKSLCEAQNLEEIELNGCRSLIAIDELPIKKLKVVKLIDNNLLEELPKSLCEAQNLEEIELNGCWSLIAIDSFPIKKLKVIKLIGNDHMVQLPESLSRSHNLQKLIVSNCQSLTEIKIIGHASLKSFSLSHSPTSSLSLRGCRELENVVFLELDKLEELDLSGTAIKEFPPGIPGLRRLRKLDLGAASHLKRVPWHELDHVPEVFHLDQCERISTTNCNSDSHIEINSGVGVCISVRDSRLFYKLDEETCRLLVAGGSLQSFYILVSSCEKRKEKIRRPSRSIQPQTGATCIYKDADYFKSLIPMPPSAPQPRHRHVEISSTEKYPESLNGILGITESLSVKDNDHLEHLFYLHYFKFSRLKDAVVERCQQMEAIFYSREDVASELLNLRAGHLPQLSVLFKEYYQYQKSLVALKQLHVYNCGKLERIFPDRLLLPNLETLKITCCDMLQTVFYKSEKKPDYTENRLQHLCKIRFEELPQIRHIYEEQILVGPLRAPQWKSLYFRGCWSLRQLPLLEGPRDQQVRVDGEVSQCKKIQMQMKAEELSHYEFKSPPPVASLKNCVSNRIFLK</sequence>
<protein>
    <submittedName>
        <fullName evidence="5">Uncharacterized protein</fullName>
    </submittedName>
</protein>
<dbReference type="OrthoDB" id="666307at2759"/>
<dbReference type="Proteomes" id="UP001151287">
    <property type="component" value="Unassembled WGS sequence"/>
</dbReference>
<feature type="domain" description="Disease resistance protein At4g27190-like leucine-rich repeats" evidence="3">
    <location>
        <begin position="953"/>
        <end position="1046"/>
    </location>
</feature>
<dbReference type="PANTHER" id="PTHR47186:SF3">
    <property type="entry name" value="OS09G0267800 PROTEIN"/>
    <property type="match status" value="1"/>
</dbReference>
<reference evidence="5" key="1">
    <citation type="journal article" date="2022" name="Cell">
        <title>Repeat-based holocentromeres influence genome architecture and karyotype evolution.</title>
        <authorList>
            <person name="Hofstatter P.G."/>
            <person name="Thangavel G."/>
            <person name="Lux T."/>
            <person name="Neumann P."/>
            <person name="Vondrak T."/>
            <person name="Novak P."/>
            <person name="Zhang M."/>
            <person name="Costa L."/>
            <person name="Castellani M."/>
            <person name="Scott A."/>
            <person name="Toegelov H."/>
            <person name="Fuchs J."/>
            <person name="Mata-Sucre Y."/>
            <person name="Dias Y."/>
            <person name="Vanzela A.L.L."/>
            <person name="Huettel B."/>
            <person name="Almeida C.C.S."/>
            <person name="Simkova H."/>
            <person name="Souza G."/>
            <person name="Pedrosa-Harand A."/>
            <person name="Macas J."/>
            <person name="Mayer K.F.X."/>
            <person name="Houben A."/>
            <person name="Marques A."/>
        </authorList>
    </citation>
    <scope>NUCLEOTIDE SEQUENCE</scope>
    <source>
        <strain evidence="5">RhyBre1mFocal</strain>
    </source>
</reference>
<evidence type="ECO:0000256" key="2">
    <source>
        <dbReference type="ARBA" id="ARBA00022737"/>
    </source>
</evidence>
<evidence type="ECO:0000256" key="1">
    <source>
        <dbReference type="ARBA" id="ARBA00022614"/>
    </source>
</evidence>
<evidence type="ECO:0000313" key="5">
    <source>
        <dbReference type="EMBL" id="KAJ1704099.1"/>
    </source>
</evidence>
<comment type="caution">
    <text evidence="5">The sequence shown here is derived from an EMBL/GenBank/DDBJ whole genome shotgun (WGS) entry which is preliminary data.</text>
</comment>
<keyword evidence="6" id="KW-1185">Reference proteome</keyword>
<dbReference type="SUPFAM" id="SSF52075">
    <property type="entry name" value="Outer arm dynein light chain 1"/>
    <property type="match status" value="1"/>
</dbReference>
<feature type="domain" description="Disease resistance R13L4/SHOC-2-like LRR" evidence="4">
    <location>
        <begin position="491"/>
        <end position="723"/>
    </location>
</feature>
<dbReference type="InterPro" id="IPR055414">
    <property type="entry name" value="LRR_R13L4/SHOC2-like"/>
</dbReference>
<keyword evidence="2" id="KW-0677">Repeat</keyword>
<dbReference type="InterPro" id="IPR003591">
    <property type="entry name" value="Leu-rich_rpt_typical-subtyp"/>
</dbReference>
<dbReference type="Pfam" id="PF23598">
    <property type="entry name" value="LRR_14"/>
    <property type="match status" value="1"/>
</dbReference>
<evidence type="ECO:0000313" key="6">
    <source>
        <dbReference type="Proteomes" id="UP001151287"/>
    </source>
</evidence>
<dbReference type="EMBL" id="JAMQYH010000001">
    <property type="protein sequence ID" value="KAJ1704099.1"/>
    <property type="molecule type" value="Genomic_DNA"/>
</dbReference>
<dbReference type="SUPFAM" id="SSF52058">
    <property type="entry name" value="L domain-like"/>
    <property type="match status" value="1"/>
</dbReference>
<dbReference type="AlphaFoldDB" id="A0A9Q0HZ48"/>
<name>A0A9Q0HZ48_9POAL</name>
<evidence type="ECO:0000259" key="4">
    <source>
        <dbReference type="Pfam" id="PF23598"/>
    </source>
</evidence>
<dbReference type="Gene3D" id="3.80.10.10">
    <property type="entry name" value="Ribonuclease Inhibitor"/>
    <property type="match status" value="4"/>
</dbReference>
<organism evidence="5 6">
    <name type="scientific">Rhynchospora breviuscula</name>
    <dbReference type="NCBI Taxonomy" id="2022672"/>
    <lineage>
        <taxon>Eukaryota</taxon>
        <taxon>Viridiplantae</taxon>
        <taxon>Streptophyta</taxon>
        <taxon>Embryophyta</taxon>
        <taxon>Tracheophyta</taxon>
        <taxon>Spermatophyta</taxon>
        <taxon>Magnoliopsida</taxon>
        <taxon>Liliopsida</taxon>
        <taxon>Poales</taxon>
        <taxon>Cyperaceae</taxon>
        <taxon>Cyperoideae</taxon>
        <taxon>Rhynchosporeae</taxon>
        <taxon>Rhynchospora</taxon>
    </lineage>
</organism>
<dbReference type="InterPro" id="IPR032675">
    <property type="entry name" value="LRR_dom_sf"/>
</dbReference>
<proteinExistence type="predicted"/>
<accession>A0A9Q0HZ48</accession>